<sequence>MNQKLSVLFLCGWYPSRILPYNGDFVQRHAEAVSLKHNVSVIHIITDDTLQSKIEYTFDKINNVNTHIAYVKSTKNYILKFLLFCKAFHFLIKKVGTLDVVHLNEIYPFGIFSLYLKWVKKTPFLVSEHWTGYHKPQSKNIPFFQKLISKIISQNASFVCPVSDNLAKSMRIFGLKSNYKKVPNVVDTSLFIPIKKKNNIFTITHISNMRNEHKNIIGILDVISKIEKKIDNFQFKLIGENSSKYYNEISKLGIDNSNFFLLDQIPHQEIAKELANSDLFVLFSNYENLPCVILEAFSCGIPVISTNVGGISEYFPDDFGKLIEVNHQKKLEQEIINCYEKKYSFANKERMHDYVKSMFSKETIALNFSDLYFKSLQD</sequence>
<dbReference type="Proteomes" id="UP000245670">
    <property type="component" value="Unassembled WGS sequence"/>
</dbReference>
<dbReference type="PANTHER" id="PTHR46401">
    <property type="entry name" value="GLYCOSYLTRANSFERASE WBBK-RELATED"/>
    <property type="match status" value="1"/>
</dbReference>
<keyword evidence="1" id="KW-0808">Transferase</keyword>
<reference evidence="4 5" key="1">
    <citation type="submission" date="2018-05" db="EMBL/GenBank/DDBJ databases">
        <title>Polaribacter aquimarinus sp. nov., isolated from sediment in a sediment of sea.</title>
        <authorList>
            <person name="Lu D."/>
        </authorList>
    </citation>
    <scope>NUCLEOTIDE SEQUENCE [LARGE SCALE GENOMIC DNA]</scope>
    <source>
        <strain evidence="4 5">ZY113</strain>
    </source>
</reference>
<keyword evidence="5" id="KW-1185">Reference proteome</keyword>
<feature type="domain" description="Glycosyltransferase subfamily 4-like N-terminal" evidence="3">
    <location>
        <begin position="33"/>
        <end position="189"/>
    </location>
</feature>
<comment type="caution">
    <text evidence="4">The sequence shown here is derived from an EMBL/GenBank/DDBJ whole genome shotgun (WGS) entry which is preliminary data.</text>
</comment>
<dbReference type="CDD" id="cd03801">
    <property type="entry name" value="GT4_PimA-like"/>
    <property type="match status" value="1"/>
</dbReference>
<accession>A0A2U2JE41</accession>
<dbReference type="InterPro" id="IPR028098">
    <property type="entry name" value="Glyco_trans_4-like_N"/>
</dbReference>
<dbReference type="SUPFAM" id="SSF53756">
    <property type="entry name" value="UDP-Glycosyltransferase/glycogen phosphorylase"/>
    <property type="match status" value="1"/>
</dbReference>
<evidence type="ECO:0000256" key="1">
    <source>
        <dbReference type="ARBA" id="ARBA00022679"/>
    </source>
</evidence>
<name>A0A2U2JE41_9FLAO</name>
<dbReference type="PANTHER" id="PTHR46401:SF2">
    <property type="entry name" value="GLYCOSYLTRANSFERASE WBBK-RELATED"/>
    <property type="match status" value="1"/>
</dbReference>
<dbReference type="Pfam" id="PF13439">
    <property type="entry name" value="Glyco_transf_4"/>
    <property type="match status" value="1"/>
</dbReference>
<evidence type="ECO:0000313" key="4">
    <source>
        <dbReference type="EMBL" id="PWG06541.1"/>
    </source>
</evidence>
<dbReference type="OrthoDB" id="9795068at2"/>
<evidence type="ECO:0008006" key="6">
    <source>
        <dbReference type="Google" id="ProtNLM"/>
    </source>
</evidence>
<feature type="domain" description="Glycosyl transferase family 1" evidence="2">
    <location>
        <begin position="202"/>
        <end position="350"/>
    </location>
</feature>
<evidence type="ECO:0000259" key="3">
    <source>
        <dbReference type="Pfam" id="PF13439"/>
    </source>
</evidence>
<evidence type="ECO:0000259" key="2">
    <source>
        <dbReference type="Pfam" id="PF00534"/>
    </source>
</evidence>
<dbReference type="EMBL" id="QFFG01000001">
    <property type="protein sequence ID" value="PWG06541.1"/>
    <property type="molecule type" value="Genomic_DNA"/>
</dbReference>
<evidence type="ECO:0000313" key="5">
    <source>
        <dbReference type="Proteomes" id="UP000245670"/>
    </source>
</evidence>
<dbReference type="AlphaFoldDB" id="A0A2U2JE41"/>
<protein>
    <recommendedName>
        <fullName evidence="6">Glycosyl transferase family 1 domain-containing protein</fullName>
    </recommendedName>
</protein>
<dbReference type="InterPro" id="IPR001296">
    <property type="entry name" value="Glyco_trans_1"/>
</dbReference>
<dbReference type="RefSeq" id="WP_109403449.1">
    <property type="nucleotide sequence ID" value="NZ_QFFG01000001.1"/>
</dbReference>
<dbReference type="Pfam" id="PF00534">
    <property type="entry name" value="Glycos_transf_1"/>
    <property type="match status" value="1"/>
</dbReference>
<dbReference type="GO" id="GO:0016757">
    <property type="term" value="F:glycosyltransferase activity"/>
    <property type="evidence" value="ECO:0007669"/>
    <property type="project" value="InterPro"/>
</dbReference>
<dbReference type="Gene3D" id="3.40.50.2000">
    <property type="entry name" value="Glycogen Phosphorylase B"/>
    <property type="match status" value="2"/>
</dbReference>
<organism evidence="4 5">
    <name type="scientific">Polaribacter aquimarinus</name>
    <dbReference type="NCBI Taxonomy" id="2100726"/>
    <lineage>
        <taxon>Bacteria</taxon>
        <taxon>Pseudomonadati</taxon>
        <taxon>Bacteroidota</taxon>
        <taxon>Flavobacteriia</taxon>
        <taxon>Flavobacteriales</taxon>
        <taxon>Flavobacteriaceae</taxon>
    </lineage>
</organism>
<gene>
    <name evidence="4" type="ORF">DIS07_01525</name>
</gene>
<proteinExistence type="predicted"/>